<keyword evidence="1" id="KW-0472">Membrane</keyword>
<organism evidence="2 3">
    <name type="scientific">Bifidobacterium gallicum DSM 20093 = LMG 11596</name>
    <dbReference type="NCBI Taxonomy" id="561180"/>
    <lineage>
        <taxon>Bacteria</taxon>
        <taxon>Bacillati</taxon>
        <taxon>Actinomycetota</taxon>
        <taxon>Actinomycetes</taxon>
        <taxon>Bifidobacteriales</taxon>
        <taxon>Bifidobacteriaceae</taxon>
        <taxon>Bifidobacterium</taxon>
    </lineage>
</organism>
<evidence type="ECO:0000256" key="1">
    <source>
        <dbReference type="SAM" id="Phobius"/>
    </source>
</evidence>
<dbReference type="EMBL" id="ABXB03000002">
    <property type="protein sequence ID" value="EFA23201.1"/>
    <property type="molecule type" value="Genomic_DNA"/>
</dbReference>
<dbReference type="Proteomes" id="UP000003656">
    <property type="component" value="Unassembled WGS sequence"/>
</dbReference>
<feature type="transmembrane region" description="Helical" evidence="1">
    <location>
        <begin position="70"/>
        <end position="89"/>
    </location>
</feature>
<sequence>MVCQLLHAYPAAQASPALQYLISSAAASRSMQPTCSWFFSLSSTFSLQDVAHTLIRIQSQARCAYPTMPIMVSVSMTMMGIAVAMLYGLTSMLRNRQRIALLHFPQGIE</sequence>
<gene>
    <name evidence="2" type="ORF">BIFGAL_03318</name>
</gene>
<dbReference type="AlphaFoldDB" id="D1NTZ8"/>
<proteinExistence type="predicted"/>
<comment type="caution">
    <text evidence="2">The sequence shown here is derived from an EMBL/GenBank/DDBJ whole genome shotgun (WGS) entry which is preliminary data.</text>
</comment>
<reference evidence="2 3" key="1">
    <citation type="submission" date="2009-11" db="EMBL/GenBank/DDBJ databases">
        <authorList>
            <person name="Weinstock G."/>
            <person name="Sodergren E."/>
            <person name="Clifton S."/>
            <person name="Fulton L."/>
            <person name="Fulton B."/>
            <person name="Courtney L."/>
            <person name="Fronick C."/>
            <person name="Harrison M."/>
            <person name="Strong C."/>
            <person name="Farmer C."/>
            <person name="Delahaunty K."/>
            <person name="Markovic C."/>
            <person name="Hall O."/>
            <person name="Minx P."/>
            <person name="Tomlinson C."/>
            <person name="Mitreva M."/>
            <person name="Nelson J."/>
            <person name="Hou S."/>
            <person name="Wollam A."/>
            <person name="Pepin K.H."/>
            <person name="Johnson M."/>
            <person name="Bhonagiri V."/>
            <person name="Nash W.E."/>
            <person name="Warren W."/>
            <person name="Chinwalla A."/>
            <person name="Mardis E.R."/>
            <person name="Wilson R.K."/>
        </authorList>
    </citation>
    <scope>NUCLEOTIDE SEQUENCE [LARGE SCALE GENOMIC DNA]</scope>
    <source>
        <strain evidence="2 3">DSM 20093</strain>
    </source>
</reference>
<keyword evidence="1" id="KW-1133">Transmembrane helix</keyword>
<evidence type="ECO:0000313" key="2">
    <source>
        <dbReference type="EMBL" id="EFA23201.1"/>
    </source>
</evidence>
<accession>D1NTZ8</accession>
<evidence type="ECO:0000313" key="3">
    <source>
        <dbReference type="Proteomes" id="UP000003656"/>
    </source>
</evidence>
<protein>
    <submittedName>
        <fullName evidence="2">Uncharacterized protein</fullName>
    </submittedName>
</protein>
<keyword evidence="1" id="KW-0812">Transmembrane</keyword>
<name>D1NTZ8_9BIFI</name>